<keyword evidence="4" id="KW-1185">Reference proteome</keyword>
<dbReference type="Gene3D" id="3.40.50.410">
    <property type="entry name" value="von Willebrand factor, type A domain"/>
    <property type="match status" value="2"/>
</dbReference>
<evidence type="ECO:0000313" key="4">
    <source>
        <dbReference type="Proteomes" id="UP000323886"/>
    </source>
</evidence>
<evidence type="ECO:0000259" key="2">
    <source>
        <dbReference type="Pfam" id="PF13400"/>
    </source>
</evidence>
<dbReference type="SUPFAM" id="SSF53300">
    <property type="entry name" value="vWA-like"/>
    <property type="match status" value="1"/>
</dbReference>
<organism evidence="3 4">
    <name type="scientific">Blastochloris sulfoviridis</name>
    <dbReference type="NCBI Taxonomy" id="50712"/>
    <lineage>
        <taxon>Bacteria</taxon>
        <taxon>Pseudomonadati</taxon>
        <taxon>Pseudomonadota</taxon>
        <taxon>Alphaproteobacteria</taxon>
        <taxon>Hyphomicrobiales</taxon>
        <taxon>Blastochloridaceae</taxon>
        <taxon>Blastochloris</taxon>
    </lineage>
</organism>
<evidence type="ECO:0000256" key="1">
    <source>
        <dbReference type="SAM" id="Phobius"/>
    </source>
</evidence>
<dbReference type="EMBL" id="VWPL01000010">
    <property type="protein sequence ID" value="KAA5601993.1"/>
    <property type="molecule type" value="Genomic_DNA"/>
</dbReference>
<dbReference type="Proteomes" id="UP000323886">
    <property type="component" value="Unassembled WGS sequence"/>
</dbReference>
<sequence length="452" mass="47698">MVRFWRSESGNVVVIFTLAVIPVLGLIGASVDFSRKSHALSEMQIAVDSAALALSKMPLNTPQGTLETKARQYFNANFNEANVGDVTLTVTPNKGELAVSAATTMSPTVTILSSVTSMPLAANATVKWGNGKLRVALALDITGSMNSANKLNALKTATKGLLEQLEALAVNDGDVEVAIIPFSELVNVGTANKNATWLDWTSTNAEYGTCSKNSSTNVSRKRCASAGGTWTPSTNKNAWKGCVTDRGLSTGPNPATAGAGYDQKIDATDTSVIASKFPPASPSLDSYCPTTTMIGLNHNWSSLKSTVENLTAAGATNQPLGLVWAWQALVGGGPLTAPDKDPQYKYNEAIVLLSDGLNTRNRWEGNGSNTSTAVDKRMYDSSNGGKGTCANIKATDITIYTIQVNTGNDARSTLLQNCATDAGKFYYLTSASEMVTVFDEIASELASLYIAK</sequence>
<feature type="transmembrane region" description="Helical" evidence="1">
    <location>
        <begin position="12"/>
        <end position="31"/>
    </location>
</feature>
<dbReference type="InterPro" id="IPR028087">
    <property type="entry name" value="Tad_N"/>
</dbReference>
<dbReference type="Pfam" id="PF13400">
    <property type="entry name" value="Tad"/>
    <property type="match status" value="1"/>
</dbReference>
<gene>
    <name evidence="3" type="ORF">F1193_07535</name>
</gene>
<keyword evidence="1" id="KW-1133">Transmembrane helix</keyword>
<proteinExistence type="predicted"/>
<comment type="caution">
    <text evidence="3">The sequence shown here is derived from an EMBL/GenBank/DDBJ whole genome shotgun (WGS) entry which is preliminary data.</text>
</comment>
<dbReference type="OrthoDB" id="7522752at2"/>
<protein>
    <submittedName>
        <fullName evidence="3">Pilus assembly protein</fullName>
    </submittedName>
</protein>
<name>A0A5M6I1D9_9HYPH</name>
<evidence type="ECO:0000313" key="3">
    <source>
        <dbReference type="EMBL" id="KAA5601993.1"/>
    </source>
</evidence>
<dbReference type="RefSeq" id="WP_150097071.1">
    <property type="nucleotide sequence ID" value="NZ_VWPL01000010.1"/>
</dbReference>
<keyword evidence="1" id="KW-0812">Transmembrane</keyword>
<dbReference type="InterPro" id="IPR036465">
    <property type="entry name" value="vWFA_dom_sf"/>
</dbReference>
<accession>A0A5M6I1D9</accession>
<reference evidence="3 4" key="1">
    <citation type="submission" date="2019-09" db="EMBL/GenBank/DDBJ databases">
        <title>Draft Whole-Genome sequence of Blastochloris sulfoviridis DSM 729.</title>
        <authorList>
            <person name="Meyer T.E."/>
            <person name="Kyndt J.A."/>
        </authorList>
    </citation>
    <scope>NUCLEOTIDE SEQUENCE [LARGE SCALE GENOMIC DNA]</scope>
    <source>
        <strain evidence="3 4">DSM 729</strain>
    </source>
</reference>
<keyword evidence="1" id="KW-0472">Membrane</keyword>
<feature type="domain" description="Putative Flp pilus-assembly TadG-like N-terminal" evidence="2">
    <location>
        <begin position="10"/>
        <end position="53"/>
    </location>
</feature>
<dbReference type="AlphaFoldDB" id="A0A5M6I1D9"/>